<evidence type="ECO:0000313" key="1">
    <source>
        <dbReference type="EMBL" id="EYD74716.1"/>
    </source>
</evidence>
<gene>
    <name evidence="1" type="ORF">Rumeso_03669</name>
</gene>
<keyword evidence="2" id="KW-1185">Reference proteome</keyword>
<dbReference type="RefSeq" id="WP_037280090.1">
    <property type="nucleotide sequence ID" value="NZ_KK088570.1"/>
</dbReference>
<evidence type="ECO:0000313" key="2">
    <source>
        <dbReference type="Proteomes" id="UP000019666"/>
    </source>
</evidence>
<name>A0A017HK32_9RHOB</name>
<dbReference type="HOGENOM" id="CLU_1650860_0_0_5"/>
<dbReference type="Proteomes" id="UP000019666">
    <property type="component" value="Unassembled WGS sequence"/>
</dbReference>
<comment type="caution">
    <text evidence="1">The sequence shown here is derived from an EMBL/GenBank/DDBJ whole genome shotgun (WGS) entry which is preliminary data.</text>
</comment>
<sequence length="160" mass="18165">MIESAHWPRGVDQIIEETLLPRFRASDDERLIEGSLGEMRAAILAAHEPLDEVYKFVCTNCHQTHFRTDKDTSTRRPSGGQGSRGREKLVDILEGAWPRSVSTDQLILRSGLLQPEEFRDPTKVFRARKNIASKIYHLKKDGFDVGSDGTGNYWGRRRAA</sequence>
<organism evidence="1 2">
    <name type="scientific">Rubellimicrobium mesophilum DSM 19309</name>
    <dbReference type="NCBI Taxonomy" id="442562"/>
    <lineage>
        <taxon>Bacteria</taxon>
        <taxon>Pseudomonadati</taxon>
        <taxon>Pseudomonadota</taxon>
        <taxon>Alphaproteobacteria</taxon>
        <taxon>Rhodobacterales</taxon>
        <taxon>Roseobacteraceae</taxon>
        <taxon>Rubellimicrobium</taxon>
    </lineage>
</organism>
<reference evidence="1 2" key="1">
    <citation type="submission" date="2013-02" db="EMBL/GenBank/DDBJ databases">
        <authorList>
            <person name="Fiebig A."/>
            <person name="Goeker M."/>
            <person name="Klenk H.-P.P."/>
        </authorList>
    </citation>
    <scope>NUCLEOTIDE SEQUENCE [LARGE SCALE GENOMIC DNA]</scope>
    <source>
        <strain evidence="1 2">DSM 19309</strain>
    </source>
</reference>
<dbReference type="STRING" id="442562.Rumeso_03669"/>
<proteinExistence type="predicted"/>
<accession>A0A017HK32</accession>
<protein>
    <submittedName>
        <fullName evidence="1">Uncharacterized protein</fullName>
    </submittedName>
</protein>
<dbReference type="EMBL" id="AOSK01000108">
    <property type="protein sequence ID" value="EYD74716.1"/>
    <property type="molecule type" value="Genomic_DNA"/>
</dbReference>
<dbReference type="AlphaFoldDB" id="A0A017HK32"/>